<proteinExistence type="predicted"/>
<name>A0A0F9QGG2_9ZZZZ</name>
<reference evidence="1" key="1">
    <citation type="journal article" date="2015" name="Nature">
        <title>Complex archaea that bridge the gap between prokaryotes and eukaryotes.</title>
        <authorList>
            <person name="Spang A."/>
            <person name="Saw J.H."/>
            <person name="Jorgensen S.L."/>
            <person name="Zaremba-Niedzwiedzka K."/>
            <person name="Martijn J."/>
            <person name="Lind A.E."/>
            <person name="van Eijk R."/>
            <person name="Schleper C."/>
            <person name="Guy L."/>
            <person name="Ettema T.J."/>
        </authorList>
    </citation>
    <scope>NUCLEOTIDE SEQUENCE</scope>
</reference>
<evidence type="ECO:0000313" key="1">
    <source>
        <dbReference type="EMBL" id="KKN04383.1"/>
    </source>
</evidence>
<organism evidence="1">
    <name type="scientific">marine sediment metagenome</name>
    <dbReference type="NCBI Taxonomy" id="412755"/>
    <lineage>
        <taxon>unclassified sequences</taxon>
        <taxon>metagenomes</taxon>
        <taxon>ecological metagenomes</taxon>
    </lineage>
</organism>
<protein>
    <submittedName>
        <fullName evidence="1">Uncharacterized protein</fullName>
    </submittedName>
</protein>
<sequence>MKYLTLLLLLLLSCEKDLTREMMTIIPTGQFTDERDGIEYGYIELGNQTWMTENLAYIDYDYYPDSIDFTVIHEKPIVPLFYDNDGYGVLYNRYVAIDVCLDVFGFGPASPTRRIGL</sequence>
<comment type="caution">
    <text evidence="1">The sequence shown here is derived from an EMBL/GenBank/DDBJ whole genome shotgun (WGS) entry which is preliminary data.</text>
</comment>
<gene>
    <name evidence="1" type="ORF">LCGC14_1097930</name>
</gene>
<accession>A0A0F9QGG2</accession>
<dbReference type="EMBL" id="LAZR01004927">
    <property type="protein sequence ID" value="KKN04383.1"/>
    <property type="molecule type" value="Genomic_DNA"/>
</dbReference>
<dbReference type="AlphaFoldDB" id="A0A0F9QGG2"/>